<evidence type="ECO:0000256" key="1">
    <source>
        <dbReference type="SAM" id="SignalP"/>
    </source>
</evidence>
<keyword evidence="1" id="KW-0732">Signal</keyword>
<dbReference type="AlphaFoldDB" id="A0A939EYT3"/>
<sequence>MAPSQLHFSVFACLLAGVVLSGCCDCSAGPDYEEIHFAFSADSLGGTGFRRSELRTAYLITYKQPGFQGLRDTIRQQPATTPPTVTGYFFPVDFRTTTAGETGAFTLYAQEGTTQSHRIVVPAANRTFEIDNISQVFADREGDGCNCEEIQERRFTVDGQSKAFDRQGIVREIPTVLQR</sequence>
<dbReference type="Proteomes" id="UP000664144">
    <property type="component" value="Unassembled WGS sequence"/>
</dbReference>
<protein>
    <recommendedName>
        <fullName evidence="4">Lipoprotein</fullName>
    </recommendedName>
</protein>
<feature type="signal peptide" evidence="1">
    <location>
        <begin position="1"/>
        <end position="21"/>
    </location>
</feature>
<dbReference type="EMBL" id="JAFLQZ010000018">
    <property type="protein sequence ID" value="MBO0360314.1"/>
    <property type="molecule type" value="Genomic_DNA"/>
</dbReference>
<evidence type="ECO:0008006" key="4">
    <source>
        <dbReference type="Google" id="ProtNLM"/>
    </source>
</evidence>
<comment type="caution">
    <text evidence="2">The sequence shown here is derived from an EMBL/GenBank/DDBJ whole genome shotgun (WGS) entry which is preliminary data.</text>
</comment>
<organism evidence="2 3">
    <name type="scientific">Hymenobacter telluris</name>
    <dbReference type="NCBI Taxonomy" id="2816474"/>
    <lineage>
        <taxon>Bacteria</taxon>
        <taxon>Pseudomonadati</taxon>
        <taxon>Bacteroidota</taxon>
        <taxon>Cytophagia</taxon>
        <taxon>Cytophagales</taxon>
        <taxon>Hymenobacteraceae</taxon>
        <taxon>Hymenobacter</taxon>
    </lineage>
</organism>
<evidence type="ECO:0000313" key="2">
    <source>
        <dbReference type="EMBL" id="MBO0360314.1"/>
    </source>
</evidence>
<feature type="chain" id="PRO_5037692565" description="Lipoprotein" evidence="1">
    <location>
        <begin position="22"/>
        <end position="179"/>
    </location>
</feature>
<proteinExistence type="predicted"/>
<dbReference type="RefSeq" id="WP_206986259.1">
    <property type="nucleotide sequence ID" value="NZ_JAFLQZ010000018.1"/>
</dbReference>
<accession>A0A939EYT3</accession>
<keyword evidence="3" id="KW-1185">Reference proteome</keyword>
<evidence type="ECO:0000313" key="3">
    <source>
        <dbReference type="Proteomes" id="UP000664144"/>
    </source>
</evidence>
<reference evidence="2" key="1">
    <citation type="submission" date="2021-03" db="EMBL/GenBank/DDBJ databases">
        <authorList>
            <person name="Kim M.K."/>
        </authorList>
    </citation>
    <scope>NUCLEOTIDE SEQUENCE</scope>
    <source>
        <strain evidence="2">BT186</strain>
    </source>
</reference>
<gene>
    <name evidence="2" type="ORF">J0X19_20305</name>
</gene>
<name>A0A939EYT3_9BACT</name>